<keyword evidence="7" id="KW-0032">Aminotransferase</keyword>
<accession>A0A1G8ZL23</accession>
<dbReference type="InterPro" id="IPR015424">
    <property type="entry name" value="PyrdxlP-dep_Trfase"/>
</dbReference>
<dbReference type="PANTHER" id="PTHR21152">
    <property type="entry name" value="AMINOTRANSFERASE CLASS V"/>
    <property type="match status" value="1"/>
</dbReference>
<comment type="similarity">
    <text evidence="2">Belongs to the class-V pyridoxal-phosphate-dependent aminotransferase family.</text>
</comment>
<name>A0A1G8ZL23_9GAMM</name>
<organism evidence="7 8">
    <name type="scientific">Billgrantia gudaonensis</name>
    <dbReference type="NCBI Taxonomy" id="376427"/>
    <lineage>
        <taxon>Bacteria</taxon>
        <taxon>Pseudomonadati</taxon>
        <taxon>Pseudomonadota</taxon>
        <taxon>Gammaproteobacteria</taxon>
        <taxon>Oceanospirillales</taxon>
        <taxon>Halomonadaceae</taxon>
        <taxon>Billgrantia</taxon>
    </lineage>
</organism>
<dbReference type="AlphaFoldDB" id="A0A1G8ZL23"/>
<dbReference type="OrthoDB" id="9766472at2"/>
<dbReference type="GO" id="GO:0004760">
    <property type="term" value="F:L-serine-pyruvate transaminase activity"/>
    <property type="evidence" value="ECO:0007669"/>
    <property type="project" value="TreeGrafter"/>
</dbReference>
<proteinExistence type="inferred from homology"/>
<dbReference type="InterPro" id="IPR015421">
    <property type="entry name" value="PyrdxlP-dep_Trfase_major"/>
</dbReference>
<protein>
    <submittedName>
        <fullName evidence="7">Aspartate aminotransferase</fullName>
    </submittedName>
</protein>
<dbReference type="Proteomes" id="UP000198525">
    <property type="component" value="Unassembled WGS sequence"/>
</dbReference>
<evidence type="ECO:0000256" key="1">
    <source>
        <dbReference type="ARBA" id="ARBA00001933"/>
    </source>
</evidence>
<reference evidence="7 8" key="1">
    <citation type="submission" date="2016-10" db="EMBL/GenBank/DDBJ databases">
        <authorList>
            <person name="de Groot N.N."/>
        </authorList>
    </citation>
    <scope>NUCLEOTIDE SEQUENCE [LARGE SCALE GENOMIC DNA]</scope>
    <source>
        <strain evidence="7 8">CGMCC 1.6133</strain>
    </source>
</reference>
<dbReference type="EMBL" id="FNES01000012">
    <property type="protein sequence ID" value="SDK15812.1"/>
    <property type="molecule type" value="Genomic_DNA"/>
</dbReference>
<dbReference type="PIRSF" id="PIRSF000524">
    <property type="entry name" value="SPT"/>
    <property type="match status" value="1"/>
</dbReference>
<evidence type="ECO:0000256" key="5">
    <source>
        <dbReference type="PIRSR" id="PIRSR000524-50"/>
    </source>
</evidence>
<keyword evidence="8" id="KW-1185">Reference proteome</keyword>
<dbReference type="InterPro" id="IPR015422">
    <property type="entry name" value="PyrdxlP-dep_Trfase_small"/>
</dbReference>
<evidence type="ECO:0000256" key="2">
    <source>
        <dbReference type="ARBA" id="ARBA00009236"/>
    </source>
</evidence>
<gene>
    <name evidence="7" type="ORF">SAMN04487954_11257</name>
</gene>
<dbReference type="GO" id="GO:0008453">
    <property type="term" value="F:alanine-glyoxylate transaminase activity"/>
    <property type="evidence" value="ECO:0007669"/>
    <property type="project" value="TreeGrafter"/>
</dbReference>
<dbReference type="PANTHER" id="PTHR21152:SF40">
    <property type="entry name" value="ALANINE--GLYOXYLATE AMINOTRANSFERASE"/>
    <property type="match status" value="1"/>
</dbReference>
<dbReference type="SUPFAM" id="SSF53383">
    <property type="entry name" value="PLP-dependent transferases"/>
    <property type="match status" value="1"/>
</dbReference>
<dbReference type="Pfam" id="PF00266">
    <property type="entry name" value="Aminotran_5"/>
    <property type="match status" value="1"/>
</dbReference>
<feature type="domain" description="Aminotransferase class V" evidence="6">
    <location>
        <begin position="21"/>
        <end position="298"/>
    </location>
</feature>
<evidence type="ECO:0000313" key="8">
    <source>
        <dbReference type="Proteomes" id="UP000198525"/>
    </source>
</evidence>
<evidence type="ECO:0000313" key="7">
    <source>
        <dbReference type="EMBL" id="SDK15812.1"/>
    </source>
</evidence>
<feature type="binding site" evidence="4">
    <location>
        <position position="347"/>
    </location>
    <ligand>
        <name>substrate</name>
    </ligand>
</feature>
<evidence type="ECO:0000256" key="4">
    <source>
        <dbReference type="PIRSR" id="PIRSR000524-1"/>
    </source>
</evidence>
<dbReference type="RefSeq" id="WP_089687219.1">
    <property type="nucleotide sequence ID" value="NZ_FNES01000012.1"/>
</dbReference>
<dbReference type="InterPro" id="IPR000192">
    <property type="entry name" value="Aminotrans_V_dom"/>
</dbReference>
<dbReference type="Gene3D" id="3.90.1150.10">
    <property type="entry name" value="Aspartate Aminotransferase, domain 1"/>
    <property type="match status" value="1"/>
</dbReference>
<feature type="modified residue" description="N6-(pyridoxal phosphate)lysine" evidence="5">
    <location>
        <position position="198"/>
    </location>
</feature>
<dbReference type="Gene3D" id="3.40.640.10">
    <property type="entry name" value="Type I PLP-dependent aspartate aminotransferase-like (Major domain)"/>
    <property type="match status" value="1"/>
</dbReference>
<dbReference type="GO" id="GO:0019265">
    <property type="term" value="P:glycine biosynthetic process, by transamination of glyoxylate"/>
    <property type="evidence" value="ECO:0007669"/>
    <property type="project" value="TreeGrafter"/>
</dbReference>
<keyword evidence="7" id="KW-0808">Transferase</keyword>
<sequence length="374" mass="40270">MAALLPNVDPDGLLEYSVVYTDRSLNHMSQRFQGVMRDIAATLKQVYGAHSAIIVPGSGTFGMEAVARQFAPEKRCLVIRNGQFSYRWSQILDMGDIPAATTVLKARRLNADDPQSPFAPAPIEEVEAAIRDERPEMVFAPHVETSAGILLPDDYLKRVAAAVHEVGGLFVLDCIASGTLWVDMAELGIDVLLSAPQKGWSGPPCCGMVMLSARAREAIEGTVSSSFACDLKKWLTIMETYEAGGHAYHATMPTDALARLRDIMAETADYGFDKVRDEQLALGESIRALLADSGYRSVAAPGFEAPGVVVCYTRDAGIVGKFAAAGVQVAGGVPLMCGEGDDYQAFRVGLFGLDKLHQRERSVSHFAAALERIG</sequence>
<keyword evidence="3 5" id="KW-0663">Pyridoxal phosphate</keyword>
<evidence type="ECO:0000259" key="6">
    <source>
        <dbReference type="Pfam" id="PF00266"/>
    </source>
</evidence>
<dbReference type="STRING" id="376427.SAMN04487954_11257"/>
<comment type="cofactor">
    <cofactor evidence="1 5">
        <name>pyridoxal 5'-phosphate</name>
        <dbReference type="ChEBI" id="CHEBI:597326"/>
    </cofactor>
</comment>
<dbReference type="InterPro" id="IPR024169">
    <property type="entry name" value="SP_NH2Trfase/AEP_transaminase"/>
</dbReference>
<evidence type="ECO:0000256" key="3">
    <source>
        <dbReference type="ARBA" id="ARBA00022898"/>
    </source>
</evidence>